<dbReference type="EMBL" id="FCOJ02000051">
    <property type="protein sequence ID" value="SAK82710.1"/>
    <property type="molecule type" value="Genomic_DNA"/>
</dbReference>
<proteinExistence type="predicted"/>
<dbReference type="PANTHER" id="PTHR35004">
    <property type="entry name" value="TRANSPOSASE RV3428C-RELATED"/>
    <property type="match status" value="1"/>
</dbReference>
<evidence type="ECO:0000313" key="3">
    <source>
        <dbReference type="EMBL" id="SAK82710.1"/>
    </source>
</evidence>
<protein>
    <submittedName>
        <fullName evidence="3">Integrase catalytic region</fullName>
    </submittedName>
</protein>
<evidence type="ECO:0000259" key="2">
    <source>
        <dbReference type="Pfam" id="PF22483"/>
    </source>
</evidence>
<dbReference type="Pfam" id="PF22483">
    <property type="entry name" value="Mu-transpos_C_2"/>
    <property type="match status" value="1"/>
</dbReference>
<feature type="domain" description="Transposase for insertion sequence element IS21-like C-terminal" evidence="2">
    <location>
        <begin position="132"/>
        <end position="194"/>
    </location>
</feature>
<dbReference type="InterPro" id="IPR054353">
    <property type="entry name" value="IstA-like_C"/>
</dbReference>
<organism evidence="3 4">
    <name type="scientific">Caballeronia glebae</name>
    <dbReference type="NCBI Taxonomy" id="1777143"/>
    <lineage>
        <taxon>Bacteria</taxon>
        <taxon>Pseudomonadati</taxon>
        <taxon>Pseudomonadota</taxon>
        <taxon>Betaproteobacteria</taxon>
        <taxon>Burkholderiales</taxon>
        <taxon>Burkholderiaceae</taxon>
        <taxon>Caballeronia</taxon>
    </lineage>
</organism>
<feature type="compositionally biased region" description="Low complexity" evidence="1">
    <location>
        <begin position="71"/>
        <end position="80"/>
    </location>
</feature>
<comment type="caution">
    <text evidence="3">The sequence shown here is derived from an EMBL/GenBank/DDBJ whole genome shotgun (WGS) entry which is preliminary data.</text>
</comment>
<feature type="region of interest" description="Disordered" evidence="1">
    <location>
        <begin position="59"/>
        <end position="80"/>
    </location>
</feature>
<dbReference type="STRING" id="1777143.AWB82_05516"/>
<keyword evidence="4" id="KW-1185">Reference proteome</keyword>
<evidence type="ECO:0000313" key="4">
    <source>
        <dbReference type="Proteomes" id="UP000054596"/>
    </source>
</evidence>
<evidence type="ECO:0000256" key="1">
    <source>
        <dbReference type="SAM" id="MobiDB-lite"/>
    </source>
</evidence>
<name>A0A158CKB8_9BURK</name>
<accession>A0A158CKB8</accession>
<dbReference type="Proteomes" id="UP000054596">
    <property type="component" value="Unassembled WGS sequence"/>
</dbReference>
<dbReference type="AlphaFoldDB" id="A0A158CKB8"/>
<sequence>MTNAASAVTASGLIAGVSPANFLRHNPKVLTARPCSRQKRRVPTPLTFHAATISRQNASPWRGRRARLRTTARPTASSSIASLPPVRWPNLRIVHADNQDGLRGRILRDIVLRRNRRVSKAFQVEREALRALPPRRTTDYTEEDALVTRNGTFTVRNILYSAPSRLIGHRLKVRLYRDRLECFVAGTQVLEVPRGQRDPGTSRGRVIDYRHFIENLRRKPQAFAGYQFRDALFPREAYRQTWDELSLRLPQRQACKTMVTLLDLAARDGVEAVLASRLEQILAAGELPDPIALRSELAPPEPSWPQVVVQIPDSRLYDSLLARQVAA</sequence>
<dbReference type="PANTHER" id="PTHR35004:SF7">
    <property type="entry name" value="INTEGRASE PROTEIN"/>
    <property type="match status" value="1"/>
</dbReference>
<reference evidence="3" key="1">
    <citation type="submission" date="2016-01" db="EMBL/GenBank/DDBJ databases">
        <authorList>
            <person name="Peeters C."/>
        </authorList>
    </citation>
    <scope>NUCLEOTIDE SEQUENCE [LARGE SCALE GENOMIC DNA]</scope>
    <source>
        <strain evidence="3">LMG 29325</strain>
    </source>
</reference>
<gene>
    <name evidence="3" type="ORF">AWB82_05516</name>
</gene>